<feature type="domain" description="PFL" evidence="19">
    <location>
        <begin position="14"/>
        <end position="627"/>
    </location>
</feature>
<dbReference type="GO" id="GO:0006006">
    <property type="term" value="P:glucose metabolic process"/>
    <property type="evidence" value="ECO:0007669"/>
    <property type="project" value="UniProtKB-UniRule"/>
</dbReference>
<dbReference type="Proteomes" id="UP000321798">
    <property type="component" value="Unassembled WGS sequence"/>
</dbReference>
<dbReference type="PROSITE" id="PS51149">
    <property type="entry name" value="GLY_RADICAL_2"/>
    <property type="match status" value="1"/>
</dbReference>
<dbReference type="EMBL" id="BKAL01000002">
    <property type="protein sequence ID" value="GEP67996.1"/>
    <property type="molecule type" value="Genomic_DNA"/>
</dbReference>
<evidence type="ECO:0000256" key="7">
    <source>
        <dbReference type="ARBA" id="ARBA00022526"/>
    </source>
</evidence>
<dbReference type="NCBIfam" id="TIGR01255">
    <property type="entry name" value="pyr_form_ly_1"/>
    <property type="match status" value="1"/>
</dbReference>
<evidence type="ECO:0000256" key="13">
    <source>
        <dbReference type="ARBA" id="ARBA00049029"/>
    </source>
</evidence>
<dbReference type="Pfam" id="PF01228">
    <property type="entry name" value="Gly_radical"/>
    <property type="match status" value="1"/>
</dbReference>
<feature type="modified residue" description="Glycine radical" evidence="15 16">
    <location>
        <position position="732"/>
    </location>
</feature>
<reference evidence="20 21" key="1">
    <citation type="submission" date="2019-07" db="EMBL/GenBank/DDBJ databases">
        <title>Whole genome shotgun sequence of Cellulomonas soli NBRC 109434.</title>
        <authorList>
            <person name="Hosoyama A."/>
            <person name="Uohara A."/>
            <person name="Ohji S."/>
            <person name="Ichikawa N."/>
        </authorList>
    </citation>
    <scope>NUCLEOTIDE SEQUENCE [LARGE SCALE GENOMIC DNA]</scope>
    <source>
        <strain evidence="20 21">NBRC 109434</strain>
    </source>
</reference>
<dbReference type="AlphaFoldDB" id="A0A512PA02"/>
<evidence type="ECO:0000256" key="14">
    <source>
        <dbReference type="PIRSR" id="PIRSR000379-1"/>
    </source>
</evidence>
<evidence type="ECO:0000256" key="5">
    <source>
        <dbReference type="ARBA" id="ARBA00013897"/>
    </source>
</evidence>
<evidence type="ECO:0000256" key="3">
    <source>
        <dbReference type="ARBA" id="ARBA00008375"/>
    </source>
</evidence>
<dbReference type="CDD" id="cd01678">
    <property type="entry name" value="PFL1"/>
    <property type="match status" value="1"/>
</dbReference>
<feature type="active site" description="S-acetylcysteine intermediate" evidence="14">
    <location>
        <position position="421"/>
    </location>
</feature>
<proteinExistence type="inferred from homology"/>
<evidence type="ECO:0000256" key="17">
    <source>
        <dbReference type="RuleBase" id="RU368075"/>
    </source>
</evidence>
<evidence type="ECO:0000256" key="9">
    <source>
        <dbReference type="ARBA" id="ARBA00022818"/>
    </source>
</evidence>
<dbReference type="GO" id="GO:0005829">
    <property type="term" value="C:cytosol"/>
    <property type="evidence" value="ECO:0007669"/>
    <property type="project" value="TreeGrafter"/>
</dbReference>
<evidence type="ECO:0000313" key="21">
    <source>
        <dbReference type="Proteomes" id="UP000321798"/>
    </source>
</evidence>
<dbReference type="InterPro" id="IPR005949">
    <property type="entry name" value="Form_AcTrfase"/>
</dbReference>
<dbReference type="PANTHER" id="PTHR30191:SF0">
    <property type="entry name" value="FORMATE ACETYLTRANSFERASE 1"/>
    <property type="match status" value="1"/>
</dbReference>
<evidence type="ECO:0000256" key="10">
    <source>
        <dbReference type="ARBA" id="ARBA00023277"/>
    </source>
</evidence>
<comment type="catalytic activity">
    <reaction evidence="13 17">
        <text>formate + acetyl-CoA = pyruvate + CoA</text>
        <dbReference type="Rhea" id="RHEA:11844"/>
        <dbReference type="ChEBI" id="CHEBI:15361"/>
        <dbReference type="ChEBI" id="CHEBI:15740"/>
        <dbReference type="ChEBI" id="CHEBI:57287"/>
        <dbReference type="ChEBI" id="CHEBI:57288"/>
        <dbReference type="EC" id="2.3.1.54"/>
    </reaction>
</comment>
<feature type="domain" description="Glycine radical" evidence="18">
    <location>
        <begin position="634"/>
        <end position="757"/>
    </location>
</feature>
<evidence type="ECO:0000256" key="4">
    <source>
        <dbReference type="ARBA" id="ARBA00013214"/>
    </source>
</evidence>
<sequence>MSTTSVPASDTAETTSQPAWHGFVAGPWVDRIDVRDFIQRNYTPYLGDDSFLAGPTARTTGIWERLSAMFPAEREKGIYDVDQHTPSTITSHAAGYIDQDNELIVGLQTDAPLKRAIMPNGGYRMVEKSLETYGYEPDPIVGEIFTKYRKTHNDGVFDVYPPAVRAARSSHIITGLPDAYGRGRIIGDYRRVALYGVDALIAAKKLERAELDMERSSADVIRDREELAEQTRALSELKAMAKSYGYDISGPASTGREAVQWLYFGYLAAVKEQNGAAMSLGRTSTFLDVYLERDLAAGAITEEQAQEVIDDFVIKLRIVRFLRTPEYDELFSGDPTWVTESIGGIGEDGRTLVTKNSFRYLQTLYNLGPAPEPNLTVFWSERLPQGFKDFCAKVSIDTSAVQYESDDLIRGSWGDDAAIACCVSPMRVGKQMQFFGARVNLAKTLLYAINGGRDEVSGKQVAPSSAPVEGDVLEYDDVMAKFDVMMDWLAQTYVDALNCVHYMHDKYAYERIEMALHDRTILRTMACGIAGLSVVADSLAAIKYATVTPLRSTDGLITEYAVSGDYPAFGNDDDRVDEIAVGIVKSFMEKIRKTPTYREALHTQSVLTITSNVVYGKATGSTPDGRKAGQPFAPGANPMNGRDSHGMLASALSVAKLPYSEAMDGISLTNSVVPSGLGRTKDEQVTNLVGLLDSYVMSSGYHMNVNVLNRETLEDAMEHPENYPQLTIRVSGYAVNFVRLTREQQLDVLSRTFHGAV</sequence>
<evidence type="ECO:0000256" key="6">
    <source>
        <dbReference type="ARBA" id="ARBA00022490"/>
    </source>
</evidence>
<evidence type="ECO:0000256" key="11">
    <source>
        <dbReference type="ARBA" id="ARBA00023315"/>
    </source>
</evidence>
<dbReference type="UniPathway" id="UPA00920">
    <property type="reaction ID" value="UER00891"/>
</dbReference>
<evidence type="ECO:0000313" key="20">
    <source>
        <dbReference type="EMBL" id="GEP67996.1"/>
    </source>
</evidence>
<comment type="pathway">
    <text evidence="2 17">Fermentation; pyruvate fermentation; formate from pyruvate: step 1/1.</text>
</comment>
<evidence type="ECO:0000256" key="16">
    <source>
        <dbReference type="PROSITE-ProRule" id="PRU00493"/>
    </source>
</evidence>
<protein>
    <recommendedName>
        <fullName evidence="5 17">Formate acetyltransferase</fullName>
        <ecNumber evidence="4 17">2.3.1.54</ecNumber>
    </recommendedName>
    <alternativeName>
        <fullName evidence="12 17">Pyruvate formate-lyase</fullName>
    </alternativeName>
</protein>
<comment type="subunit">
    <text evidence="17">Homodimer.</text>
</comment>
<dbReference type="PROSITE" id="PS51554">
    <property type="entry name" value="PFL"/>
    <property type="match status" value="1"/>
</dbReference>
<dbReference type="PANTHER" id="PTHR30191">
    <property type="entry name" value="FORMATE ACETYLTRANSFERASE"/>
    <property type="match status" value="1"/>
</dbReference>
<dbReference type="InterPro" id="IPR004184">
    <property type="entry name" value="PFL_dom"/>
</dbReference>
<accession>A0A512PA02</accession>
<dbReference type="RefSeq" id="WP_146951761.1">
    <property type="nucleotide sequence ID" value="NZ_BAABBJ010000015.1"/>
</dbReference>
<evidence type="ECO:0000256" key="8">
    <source>
        <dbReference type="ARBA" id="ARBA00022679"/>
    </source>
</evidence>
<dbReference type="Gene3D" id="3.20.70.20">
    <property type="match status" value="1"/>
</dbReference>
<dbReference type="EC" id="2.3.1.54" evidence="4 17"/>
<keyword evidence="21" id="KW-1185">Reference proteome</keyword>
<feature type="active site" description="Cysteine radical intermediate" evidence="14">
    <location>
        <position position="422"/>
    </location>
</feature>
<evidence type="ECO:0000259" key="18">
    <source>
        <dbReference type="PROSITE" id="PS51149"/>
    </source>
</evidence>
<keyword evidence="8 17" id="KW-0808">Transferase</keyword>
<dbReference type="PIRSF" id="PIRSF000379">
    <property type="entry name" value="For_Ac_trans_1"/>
    <property type="match status" value="1"/>
</dbReference>
<dbReference type="Pfam" id="PF02901">
    <property type="entry name" value="PFL-like"/>
    <property type="match status" value="1"/>
</dbReference>
<dbReference type="GO" id="GO:0008861">
    <property type="term" value="F:formate C-acetyltransferase activity"/>
    <property type="evidence" value="ECO:0007669"/>
    <property type="project" value="UniProtKB-UniRule"/>
</dbReference>
<dbReference type="InterPro" id="IPR019777">
    <property type="entry name" value="Form_AcTrfase_GR_CS"/>
</dbReference>
<evidence type="ECO:0000256" key="15">
    <source>
        <dbReference type="PIRSR" id="PIRSR000379-2"/>
    </source>
</evidence>
<dbReference type="InterPro" id="IPR001150">
    <property type="entry name" value="Gly_radical"/>
</dbReference>
<comment type="subcellular location">
    <subcellularLocation>
        <location evidence="1 17">Cytoplasm</location>
    </subcellularLocation>
</comment>
<evidence type="ECO:0000256" key="2">
    <source>
        <dbReference type="ARBA" id="ARBA00004809"/>
    </source>
</evidence>
<dbReference type="InterPro" id="IPR050244">
    <property type="entry name" value="Auton_GlycylRad_Cofactor"/>
</dbReference>
<comment type="caution">
    <text evidence="20">The sequence shown here is derived from an EMBL/GenBank/DDBJ whole genome shotgun (WGS) entry which is preliminary data.</text>
</comment>
<keyword evidence="10 17" id="KW-0119">Carbohydrate metabolism</keyword>
<dbReference type="SUPFAM" id="SSF51998">
    <property type="entry name" value="PFL-like glycyl radical enzymes"/>
    <property type="match status" value="1"/>
</dbReference>
<dbReference type="PROSITE" id="PS00850">
    <property type="entry name" value="GLY_RADICAL_1"/>
    <property type="match status" value="1"/>
</dbReference>
<name>A0A512PA02_9CELL</name>
<evidence type="ECO:0000259" key="19">
    <source>
        <dbReference type="PROSITE" id="PS51554"/>
    </source>
</evidence>
<keyword evidence="6 17" id="KW-0963">Cytoplasm</keyword>
<keyword evidence="9 15" id="KW-0556">Organic radical</keyword>
<keyword evidence="7 17" id="KW-0313">Glucose metabolism</keyword>
<comment type="similarity">
    <text evidence="3 17">Belongs to the glycyl radical enzyme (GRE) family. PFL subfamily.</text>
</comment>
<keyword evidence="11 17" id="KW-0012">Acyltransferase</keyword>
<evidence type="ECO:0000256" key="1">
    <source>
        <dbReference type="ARBA" id="ARBA00004496"/>
    </source>
</evidence>
<organism evidence="20 21">
    <name type="scientific">Cellulomonas soli</name>
    <dbReference type="NCBI Taxonomy" id="931535"/>
    <lineage>
        <taxon>Bacteria</taxon>
        <taxon>Bacillati</taxon>
        <taxon>Actinomycetota</taxon>
        <taxon>Actinomycetes</taxon>
        <taxon>Micrococcales</taxon>
        <taxon>Cellulomonadaceae</taxon>
        <taxon>Cellulomonas</taxon>
    </lineage>
</organism>
<evidence type="ECO:0000256" key="12">
    <source>
        <dbReference type="ARBA" id="ARBA00031063"/>
    </source>
</evidence>
<gene>
    <name evidence="20" type="ORF">CSO01_07110</name>
</gene>
<dbReference type="OrthoDB" id="9803969at2"/>